<feature type="transmembrane region" description="Helical" evidence="1">
    <location>
        <begin position="20"/>
        <end position="38"/>
    </location>
</feature>
<protein>
    <submittedName>
        <fullName evidence="2">Putative membrane protein</fullName>
    </submittedName>
</protein>
<keyword evidence="1" id="KW-0812">Transmembrane</keyword>
<accession>A0A0F3Q060</accession>
<dbReference type="PATRIC" id="fig|1359157.3.peg.428"/>
<keyword evidence="1" id="KW-0472">Membrane</keyword>
<organism evidence="2 3">
    <name type="scientific">Anaplasma phagocytophilum str. CRT53-1</name>
    <dbReference type="NCBI Taxonomy" id="1359157"/>
    <lineage>
        <taxon>Bacteria</taxon>
        <taxon>Pseudomonadati</taxon>
        <taxon>Pseudomonadota</taxon>
        <taxon>Alphaproteobacteria</taxon>
        <taxon>Rickettsiales</taxon>
        <taxon>Anaplasmataceae</taxon>
        <taxon>Anaplasma</taxon>
        <taxon>phagocytophilum group</taxon>
    </lineage>
</organism>
<evidence type="ECO:0000256" key="1">
    <source>
        <dbReference type="SAM" id="Phobius"/>
    </source>
</evidence>
<keyword evidence="1" id="KW-1133">Transmembrane helix</keyword>
<gene>
    <name evidence="2" type="ORF">APHCRT_0733</name>
</gene>
<dbReference type="Proteomes" id="UP000033722">
    <property type="component" value="Unassembled WGS sequence"/>
</dbReference>
<comment type="caution">
    <text evidence="2">The sequence shown here is derived from an EMBL/GenBank/DDBJ whole genome shotgun (WGS) entry which is preliminary data.</text>
</comment>
<evidence type="ECO:0000313" key="3">
    <source>
        <dbReference type="Proteomes" id="UP000033722"/>
    </source>
</evidence>
<reference evidence="2 3" key="1">
    <citation type="submission" date="2015-01" db="EMBL/GenBank/DDBJ databases">
        <title>Genome Sequencing of Rickettsiales.</title>
        <authorList>
            <person name="Daugherty S.C."/>
            <person name="Su Q."/>
            <person name="Abolude K."/>
            <person name="Beier-Sexton M."/>
            <person name="Carlyon J.A."/>
            <person name="Carter R."/>
            <person name="Day N.P."/>
            <person name="Dumler S.J."/>
            <person name="Dyachenko V."/>
            <person name="Godinez A."/>
            <person name="Kurtti T.J."/>
            <person name="Lichay M."/>
            <person name="Mullins K.E."/>
            <person name="Ott S."/>
            <person name="Pappas-Brown V."/>
            <person name="Paris D.H."/>
            <person name="Patel P."/>
            <person name="Richards A.L."/>
            <person name="Sadzewicz L."/>
            <person name="Sears K."/>
            <person name="Seidman D."/>
            <person name="Sengamalay N."/>
            <person name="Stenos J."/>
            <person name="Tallon L.J."/>
            <person name="Vincent G."/>
            <person name="Fraser C.M."/>
            <person name="Munderloh U."/>
            <person name="Dunning-Hotopp J.C."/>
        </authorList>
    </citation>
    <scope>NUCLEOTIDE SEQUENCE [LARGE SCALE GENOMIC DNA]</scope>
    <source>
        <strain evidence="2 3">CRT53-1</strain>
    </source>
</reference>
<dbReference type="EMBL" id="LAOD01000016">
    <property type="protein sequence ID" value="KJV86030.1"/>
    <property type="molecule type" value="Genomic_DNA"/>
</dbReference>
<dbReference type="AlphaFoldDB" id="A0A0F3Q060"/>
<evidence type="ECO:0000313" key="2">
    <source>
        <dbReference type="EMBL" id="KJV86030.1"/>
    </source>
</evidence>
<name>A0A0F3Q060_ANAPH</name>
<sequence length="39" mass="4743">MFLAWPFYGVFMLAYYVNDTWGFCFFCSVFYTWVFASLT</sequence>
<proteinExistence type="predicted"/>